<evidence type="ECO:0000256" key="5">
    <source>
        <dbReference type="ARBA" id="ARBA00022695"/>
    </source>
</evidence>
<evidence type="ECO:0000313" key="8">
    <source>
        <dbReference type="EMBL" id="SUZ78880.1"/>
    </source>
</evidence>
<evidence type="ECO:0000256" key="6">
    <source>
        <dbReference type="ARBA" id="ARBA00023163"/>
    </source>
</evidence>
<evidence type="ECO:0000256" key="1">
    <source>
        <dbReference type="ARBA" id="ARBA00006711"/>
    </source>
</evidence>
<gene>
    <name evidence="8" type="ORF">METZ01_LOCUS31734</name>
</gene>
<dbReference type="GO" id="GO:0000428">
    <property type="term" value="C:DNA-directed RNA polymerase complex"/>
    <property type="evidence" value="ECO:0007669"/>
    <property type="project" value="UniProtKB-KW"/>
</dbReference>
<accession>A0A381QIS9</accession>
<proteinExistence type="inferred from homology"/>
<dbReference type="InterPro" id="IPR003716">
    <property type="entry name" value="DNA-dir_RNA_pol_omega"/>
</dbReference>
<keyword evidence="6" id="KW-0804">Transcription</keyword>
<evidence type="ECO:0000256" key="3">
    <source>
        <dbReference type="ARBA" id="ARBA00022478"/>
    </source>
</evidence>
<dbReference type="Pfam" id="PF01192">
    <property type="entry name" value="RNA_pol_Rpb6"/>
    <property type="match status" value="1"/>
</dbReference>
<protein>
    <recommendedName>
        <fullName evidence="2">DNA-directed RNA polymerase</fullName>
        <ecNumber evidence="2">2.7.7.6</ecNumber>
    </recommendedName>
</protein>
<comment type="similarity">
    <text evidence="1">Belongs to the RNA polymerase subunit omega family.</text>
</comment>
<dbReference type="AlphaFoldDB" id="A0A381QIS9"/>
<dbReference type="PANTHER" id="PTHR34476">
    <property type="entry name" value="DNA-DIRECTED RNA POLYMERASE SUBUNIT OMEGA"/>
    <property type="match status" value="1"/>
</dbReference>
<dbReference type="GO" id="GO:0006351">
    <property type="term" value="P:DNA-templated transcription"/>
    <property type="evidence" value="ECO:0007669"/>
    <property type="project" value="InterPro"/>
</dbReference>
<sequence length="111" mass="12068">MSEEQDTMITPGLEALLKKVDSKFTLVSLAAKRSRQLISYDLGLGEGGGTEVPPQVTSTARKSLSMAFEEIHADKISYERFDPEERARLEAEALAQAEADAAALEAVPDEE</sequence>
<keyword evidence="3" id="KW-0240">DNA-directed RNA polymerase</keyword>
<dbReference type="EMBL" id="UINC01001371">
    <property type="protein sequence ID" value="SUZ78880.1"/>
    <property type="molecule type" value="Genomic_DNA"/>
</dbReference>
<name>A0A381QIS9_9ZZZZ</name>
<dbReference type="InterPro" id="IPR006110">
    <property type="entry name" value="Pol_omega/Rpo6/RPB6"/>
</dbReference>
<keyword evidence="5" id="KW-0548">Nucleotidyltransferase</keyword>
<dbReference type="NCBIfam" id="TIGR00690">
    <property type="entry name" value="rpoZ"/>
    <property type="match status" value="1"/>
</dbReference>
<comment type="catalytic activity">
    <reaction evidence="7">
        <text>RNA(n) + a ribonucleoside 5'-triphosphate = RNA(n+1) + diphosphate</text>
        <dbReference type="Rhea" id="RHEA:21248"/>
        <dbReference type="Rhea" id="RHEA-COMP:14527"/>
        <dbReference type="Rhea" id="RHEA-COMP:17342"/>
        <dbReference type="ChEBI" id="CHEBI:33019"/>
        <dbReference type="ChEBI" id="CHEBI:61557"/>
        <dbReference type="ChEBI" id="CHEBI:140395"/>
        <dbReference type="EC" id="2.7.7.6"/>
    </reaction>
</comment>
<evidence type="ECO:0000256" key="4">
    <source>
        <dbReference type="ARBA" id="ARBA00022679"/>
    </source>
</evidence>
<dbReference type="Gene3D" id="3.90.940.10">
    <property type="match status" value="1"/>
</dbReference>
<dbReference type="PANTHER" id="PTHR34476:SF1">
    <property type="entry name" value="DNA-DIRECTED RNA POLYMERASE SUBUNIT OMEGA"/>
    <property type="match status" value="1"/>
</dbReference>
<dbReference type="SUPFAM" id="SSF63562">
    <property type="entry name" value="RPB6/omega subunit-like"/>
    <property type="match status" value="1"/>
</dbReference>
<dbReference type="SMART" id="SM01409">
    <property type="entry name" value="RNA_pol_Rpb6"/>
    <property type="match status" value="1"/>
</dbReference>
<dbReference type="GO" id="GO:0003677">
    <property type="term" value="F:DNA binding"/>
    <property type="evidence" value="ECO:0007669"/>
    <property type="project" value="InterPro"/>
</dbReference>
<dbReference type="HAMAP" id="MF_00366">
    <property type="entry name" value="RNApol_bact_RpoZ"/>
    <property type="match status" value="1"/>
</dbReference>
<dbReference type="GO" id="GO:0003899">
    <property type="term" value="F:DNA-directed RNA polymerase activity"/>
    <property type="evidence" value="ECO:0007669"/>
    <property type="project" value="UniProtKB-EC"/>
</dbReference>
<dbReference type="EC" id="2.7.7.6" evidence="2"/>
<evidence type="ECO:0000256" key="7">
    <source>
        <dbReference type="ARBA" id="ARBA00048552"/>
    </source>
</evidence>
<evidence type="ECO:0000256" key="2">
    <source>
        <dbReference type="ARBA" id="ARBA00012418"/>
    </source>
</evidence>
<organism evidence="8">
    <name type="scientific">marine metagenome</name>
    <dbReference type="NCBI Taxonomy" id="408172"/>
    <lineage>
        <taxon>unclassified sequences</taxon>
        <taxon>metagenomes</taxon>
        <taxon>ecological metagenomes</taxon>
    </lineage>
</organism>
<reference evidence="8" key="1">
    <citation type="submission" date="2018-05" db="EMBL/GenBank/DDBJ databases">
        <authorList>
            <person name="Lanie J.A."/>
            <person name="Ng W.-L."/>
            <person name="Kazmierczak K.M."/>
            <person name="Andrzejewski T.M."/>
            <person name="Davidsen T.M."/>
            <person name="Wayne K.J."/>
            <person name="Tettelin H."/>
            <person name="Glass J.I."/>
            <person name="Rusch D."/>
            <person name="Podicherti R."/>
            <person name="Tsui H.-C.T."/>
            <person name="Winkler M.E."/>
        </authorList>
    </citation>
    <scope>NUCLEOTIDE SEQUENCE</scope>
</reference>
<keyword evidence="4" id="KW-0808">Transferase</keyword>
<dbReference type="InterPro" id="IPR036161">
    <property type="entry name" value="RPB6/omega-like_sf"/>
</dbReference>